<reference evidence="3 4" key="1">
    <citation type="submission" date="2018-06" db="EMBL/GenBank/DDBJ databases">
        <title>Phytoactinopolyspora halophila sp. nov., a novel halophilic actinomycete isolated from a saline soil in China.</title>
        <authorList>
            <person name="Tang S.-K."/>
        </authorList>
    </citation>
    <scope>NUCLEOTIDE SEQUENCE [LARGE SCALE GENOMIC DNA]</scope>
    <source>
        <strain evidence="3 4">YIM 96934</strain>
    </source>
</reference>
<sequence>MSSNSASSIASDVGRNIRCIRRAAGSSLAELASAADISKTTLHGIEQGEANPTLGTLWALATALRVSLGELLEQRQSTVNVVRANEGPYVSGDAVHARLLHRIPVRGSVDVFDLRIDPRRQVSQSHAPGVQECLVVTRGRIATGPAEDPADLQAGDSIRFVASSEHSYEGVEDDNHALLLMIHPDDAPDTPSAG</sequence>
<dbReference type="AlphaFoldDB" id="A0A329QD14"/>
<evidence type="ECO:0000259" key="2">
    <source>
        <dbReference type="PROSITE" id="PS50943"/>
    </source>
</evidence>
<dbReference type="OrthoDB" id="513181at2"/>
<comment type="caution">
    <text evidence="3">The sequence shown here is derived from an EMBL/GenBank/DDBJ whole genome shotgun (WGS) entry which is preliminary data.</text>
</comment>
<dbReference type="InterPro" id="IPR014710">
    <property type="entry name" value="RmlC-like_jellyroll"/>
</dbReference>
<dbReference type="InterPro" id="IPR010982">
    <property type="entry name" value="Lambda_DNA-bd_dom_sf"/>
</dbReference>
<dbReference type="InterPro" id="IPR011051">
    <property type="entry name" value="RmlC_Cupin_sf"/>
</dbReference>
<dbReference type="Gene3D" id="1.10.260.40">
    <property type="entry name" value="lambda repressor-like DNA-binding domains"/>
    <property type="match status" value="1"/>
</dbReference>
<protein>
    <submittedName>
        <fullName evidence="3">Transcriptional regulator</fullName>
    </submittedName>
</protein>
<dbReference type="PANTHER" id="PTHR46797:SF1">
    <property type="entry name" value="METHYLPHOSPHONATE SYNTHASE"/>
    <property type="match status" value="1"/>
</dbReference>
<gene>
    <name evidence="3" type="ORF">DPM12_19295</name>
</gene>
<dbReference type="GO" id="GO:0003700">
    <property type="term" value="F:DNA-binding transcription factor activity"/>
    <property type="evidence" value="ECO:0007669"/>
    <property type="project" value="TreeGrafter"/>
</dbReference>
<evidence type="ECO:0000256" key="1">
    <source>
        <dbReference type="ARBA" id="ARBA00023125"/>
    </source>
</evidence>
<proteinExistence type="predicted"/>
<dbReference type="SMART" id="SM00530">
    <property type="entry name" value="HTH_XRE"/>
    <property type="match status" value="1"/>
</dbReference>
<organism evidence="3 4">
    <name type="scientific">Phytoactinopolyspora halophila</name>
    <dbReference type="NCBI Taxonomy" id="1981511"/>
    <lineage>
        <taxon>Bacteria</taxon>
        <taxon>Bacillati</taxon>
        <taxon>Actinomycetota</taxon>
        <taxon>Actinomycetes</taxon>
        <taxon>Jiangellales</taxon>
        <taxon>Jiangellaceae</taxon>
        <taxon>Phytoactinopolyspora</taxon>
    </lineage>
</organism>
<evidence type="ECO:0000313" key="4">
    <source>
        <dbReference type="Proteomes" id="UP000250462"/>
    </source>
</evidence>
<dbReference type="CDD" id="cd00093">
    <property type="entry name" value="HTH_XRE"/>
    <property type="match status" value="1"/>
</dbReference>
<dbReference type="Gene3D" id="2.60.120.10">
    <property type="entry name" value="Jelly Rolls"/>
    <property type="match status" value="1"/>
</dbReference>
<evidence type="ECO:0000313" key="3">
    <source>
        <dbReference type="EMBL" id="RAW10256.1"/>
    </source>
</evidence>
<dbReference type="GO" id="GO:0003677">
    <property type="term" value="F:DNA binding"/>
    <property type="evidence" value="ECO:0007669"/>
    <property type="project" value="UniProtKB-KW"/>
</dbReference>
<keyword evidence="4" id="KW-1185">Reference proteome</keyword>
<accession>A0A329QD14</accession>
<dbReference type="GO" id="GO:0005829">
    <property type="term" value="C:cytosol"/>
    <property type="evidence" value="ECO:0007669"/>
    <property type="project" value="TreeGrafter"/>
</dbReference>
<dbReference type="InterPro" id="IPR050807">
    <property type="entry name" value="TransReg_Diox_bact_type"/>
</dbReference>
<dbReference type="SUPFAM" id="SSF51182">
    <property type="entry name" value="RmlC-like cupins"/>
    <property type="match status" value="1"/>
</dbReference>
<dbReference type="PROSITE" id="PS50943">
    <property type="entry name" value="HTH_CROC1"/>
    <property type="match status" value="1"/>
</dbReference>
<dbReference type="SUPFAM" id="SSF47413">
    <property type="entry name" value="lambda repressor-like DNA-binding domains"/>
    <property type="match status" value="1"/>
</dbReference>
<dbReference type="Proteomes" id="UP000250462">
    <property type="component" value="Unassembled WGS sequence"/>
</dbReference>
<dbReference type="Pfam" id="PF01381">
    <property type="entry name" value="HTH_3"/>
    <property type="match status" value="1"/>
</dbReference>
<keyword evidence="1" id="KW-0238">DNA-binding</keyword>
<dbReference type="InterPro" id="IPR001387">
    <property type="entry name" value="Cro/C1-type_HTH"/>
</dbReference>
<dbReference type="PANTHER" id="PTHR46797">
    <property type="entry name" value="HTH-TYPE TRANSCRIPTIONAL REGULATOR"/>
    <property type="match status" value="1"/>
</dbReference>
<dbReference type="CDD" id="cd02209">
    <property type="entry name" value="cupin_XRE_C"/>
    <property type="match status" value="1"/>
</dbReference>
<feature type="domain" description="HTH cro/C1-type" evidence="2">
    <location>
        <begin position="17"/>
        <end position="71"/>
    </location>
</feature>
<dbReference type="EMBL" id="QMIG01000028">
    <property type="protein sequence ID" value="RAW10256.1"/>
    <property type="molecule type" value="Genomic_DNA"/>
</dbReference>
<name>A0A329QD14_9ACTN</name>